<keyword evidence="3" id="KW-0479">Metal-binding</keyword>
<evidence type="ECO:0000256" key="7">
    <source>
        <dbReference type="SAM" id="MobiDB-lite"/>
    </source>
</evidence>
<feature type="compositionally biased region" description="Low complexity" evidence="7">
    <location>
        <begin position="55"/>
        <end position="67"/>
    </location>
</feature>
<comment type="caution">
    <text evidence="10">The sequence shown here is derived from an EMBL/GenBank/DDBJ whole genome shotgun (WGS) entry which is preliminary data.</text>
</comment>
<feature type="compositionally biased region" description="Basic and acidic residues" evidence="7">
    <location>
        <begin position="36"/>
        <end position="45"/>
    </location>
</feature>
<feature type="compositionally biased region" description="Low complexity" evidence="7">
    <location>
        <begin position="22"/>
        <end position="35"/>
    </location>
</feature>
<dbReference type="InterPro" id="IPR035874">
    <property type="entry name" value="IDS"/>
</dbReference>
<gene>
    <name evidence="10" type="ORF">TKK_018262</name>
</gene>
<keyword evidence="4 8" id="KW-0732">Signal</keyword>
<evidence type="ECO:0000313" key="10">
    <source>
        <dbReference type="EMBL" id="KAL3386407.1"/>
    </source>
</evidence>
<dbReference type="Pfam" id="PF00884">
    <property type="entry name" value="Sulfatase"/>
    <property type="match status" value="1"/>
</dbReference>
<dbReference type="PANTHER" id="PTHR45953">
    <property type="entry name" value="IDURONATE 2-SULFATASE"/>
    <property type="match status" value="1"/>
</dbReference>
<dbReference type="InterPro" id="IPR000917">
    <property type="entry name" value="Sulfatase_N"/>
</dbReference>
<evidence type="ECO:0000256" key="4">
    <source>
        <dbReference type="ARBA" id="ARBA00022729"/>
    </source>
</evidence>
<feature type="chain" id="PRO_5044798023" description="Sulfatase N-terminal domain-containing protein" evidence="8">
    <location>
        <begin position="20"/>
        <end position="605"/>
    </location>
</feature>
<dbReference type="GO" id="GO:0016787">
    <property type="term" value="F:hydrolase activity"/>
    <property type="evidence" value="ECO:0007669"/>
    <property type="project" value="UniProtKB-KW"/>
</dbReference>
<keyword evidence="11" id="KW-1185">Reference proteome</keyword>
<dbReference type="AlphaFoldDB" id="A0ABD2W054"/>
<comment type="cofactor">
    <cofactor evidence="1">
        <name>Ca(2+)</name>
        <dbReference type="ChEBI" id="CHEBI:29108"/>
    </cofactor>
</comment>
<evidence type="ECO:0000259" key="9">
    <source>
        <dbReference type="Pfam" id="PF00884"/>
    </source>
</evidence>
<keyword evidence="5" id="KW-0378">Hydrolase</keyword>
<evidence type="ECO:0000256" key="8">
    <source>
        <dbReference type="SAM" id="SignalP"/>
    </source>
</evidence>
<keyword evidence="6" id="KW-0106">Calcium</keyword>
<proteinExistence type="inferred from homology"/>
<dbReference type="Gene3D" id="3.40.720.10">
    <property type="entry name" value="Alkaline Phosphatase, subunit A"/>
    <property type="match status" value="1"/>
</dbReference>
<dbReference type="CDD" id="cd16030">
    <property type="entry name" value="iduronate-2-sulfatase"/>
    <property type="match status" value="1"/>
</dbReference>
<comment type="similarity">
    <text evidence="2">Belongs to the sulfatase family.</text>
</comment>
<protein>
    <recommendedName>
        <fullName evidence="9">Sulfatase N-terminal domain-containing protein</fullName>
    </recommendedName>
</protein>
<evidence type="ECO:0000256" key="6">
    <source>
        <dbReference type="ARBA" id="ARBA00022837"/>
    </source>
</evidence>
<evidence type="ECO:0000256" key="2">
    <source>
        <dbReference type="ARBA" id="ARBA00008779"/>
    </source>
</evidence>
<sequence>MSMLWLTWLMLWTLHSSSCSSSSSSSSASNNISADHAAHAHRVGDDGGGGGGGPSNDADNPNDASGATGSGHDKTEMQQQQQQQQQKRKNFVFIIVDDLRPVLGCYDDARAHTPNMDRLARRSVIFHRAYAQQSLCAPSRNSMLTSRRPDSLGLYDFNSYWRCVAGNFTTLPQHLKQQGYRTASLGKVFHPGASSNWNDDSPYSWTERPFHPVTDEYKDAAVCPDEQSSSAGATAVLASNLLCPVRVSAMPNSTLPDLETLRASRRFLRSDHAQRPFFLAVGFQKPHIPLKYPKRYLKLHPLRKFALPDNYNWPANVSSVAYNPWTDLRRRSDVAKLNLKCPWQKIPKTFGSKIIQSYYAAVSYVDDLIGELLDEIDALSLTNDTVVVLTSDHGWSLGEHSLWAKYSNFEVALRVPLIMSIPDLTFRASINASSTWMDCQEAKSIESPVELLDVFPTLAEIAGAPVQKCPRRQQDVKLPDLCVEGSSLLKLVQDAFKNKTTVEWSKPAISQYPRPGLTPKCYPSSDEPKLRDIKIMGYSLRVEHYRYTVWPSFSRAHKRPNWQEIHAEELYDHRQDQEENVNLAYSNSHNDLKTELKSILIEALR</sequence>
<dbReference type="EMBL" id="JBJJXI010000147">
    <property type="protein sequence ID" value="KAL3386407.1"/>
    <property type="molecule type" value="Genomic_DNA"/>
</dbReference>
<reference evidence="10 11" key="1">
    <citation type="journal article" date="2024" name="bioRxiv">
        <title>A reference genome for Trichogramma kaykai: A tiny desert-dwelling parasitoid wasp with competing sex-ratio distorters.</title>
        <authorList>
            <person name="Culotta J."/>
            <person name="Lindsey A.R."/>
        </authorList>
    </citation>
    <scope>NUCLEOTIDE SEQUENCE [LARGE SCALE GENOMIC DNA]</scope>
    <source>
        <strain evidence="10 11">KSX58</strain>
    </source>
</reference>
<dbReference type="Proteomes" id="UP001627154">
    <property type="component" value="Unassembled WGS sequence"/>
</dbReference>
<feature type="domain" description="Sulfatase N-terminal" evidence="9">
    <location>
        <begin position="89"/>
        <end position="463"/>
    </location>
</feature>
<name>A0ABD2W054_9HYME</name>
<feature type="signal peptide" evidence="8">
    <location>
        <begin position="1"/>
        <end position="19"/>
    </location>
</feature>
<dbReference type="InterPro" id="IPR017850">
    <property type="entry name" value="Alkaline_phosphatase_core_sf"/>
</dbReference>
<dbReference type="GO" id="GO:0046872">
    <property type="term" value="F:metal ion binding"/>
    <property type="evidence" value="ECO:0007669"/>
    <property type="project" value="UniProtKB-KW"/>
</dbReference>
<dbReference type="SUPFAM" id="SSF53649">
    <property type="entry name" value="Alkaline phosphatase-like"/>
    <property type="match status" value="1"/>
</dbReference>
<evidence type="ECO:0000256" key="5">
    <source>
        <dbReference type="ARBA" id="ARBA00022801"/>
    </source>
</evidence>
<evidence type="ECO:0000256" key="3">
    <source>
        <dbReference type="ARBA" id="ARBA00022723"/>
    </source>
</evidence>
<feature type="region of interest" description="Disordered" evidence="7">
    <location>
        <begin position="22"/>
        <end position="86"/>
    </location>
</feature>
<organism evidence="10 11">
    <name type="scientific">Trichogramma kaykai</name>
    <dbReference type="NCBI Taxonomy" id="54128"/>
    <lineage>
        <taxon>Eukaryota</taxon>
        <taxon>Metazoa</taxon>
        <taxon>Ecdysozoa</taxon>
        <taxon>Arthropoda</taxon>
        <taxon>Hexapoda</taxon>
        <taxon>Insecta</taxon>
        <taxon>Pterygota</taxon>
        <taxon>Neoptera</taxon>
        <taxon>Endopterygota</taxon>
        <taxon>Hymenoptera</taxon>
        <taxon>Apocrita</taxon>
        <taxon>Proctotrupomorpha</taxon>
        <taxon>Chalcidoidea</taxon>
        <taxon>Trichogrammatidae</taxon>
        <taxon>Trichogramma</taxon>
    </lineage>
</organism>
<dbReference type="PANTHER" id="PTHR45953:SF1">
    <property type="entry name" value="IDURONATE 2-SULFATASE"/>
    <property type="match status" value="1"/>
</dbReference>
<evidence type="ECO:0000256" key="1">
    <source>
        <dbReference type="ARBA" id="ARBA00001913"/>
    </source>
</evidence>
<evidence type="ECO:0000313" key="11">
    <source>
        <dbReference type="Proteomes" id="UP001627154"/>
    </source>
</evidence>
<accession>A0ABD2W054</accession>